<sequence length="119" mass="14022">MYNNVILFKPIIEEYAVYQGKLNKLYEEIEKQGSTKKEFLLQNIKYIYLKEKGKYKDLEEIRSNADIIIENIEKELWKIIENSSNPISNLPIEAIKIGLLIIMVDAFMRCNILEEPPKL</sequence>
<proteinExistence type="predicted"/>
<keyword evidence="3" id="KW-1185">Reference proteome</keyword>
<evidence type="ECO:0000313" key="3">
    <source>
        <dbReference type="Proteomes" id="UP000310477"/>
    </source>
</evidence>
<dbReference type="InterPro" id="IPR046919">
    <property type="entry name" value="ABC-3C_CTD10"/>
</dbReference>
<gene>
    <name evidence="2" type="ORF">FA045_05595</name>
</gene>
<dbReference type="OrthoDB" id="5379188at2"/>
<feature type="domain" description="ABC-three component systems C-terminal" evidence="1">
    <location>
        <begin position="12"/>
        <end position="114"/>
    </location>
</feature>
<dbReference type="AlphaFoldDB" id="A0A4V5NY14"/>
<dbReference type="EMBL" id="SWBO01000003">
    <property type="protein sequence ID" value="TKC01727.1"/>
    <property type="molecule type" value="Genomic_DNA"/>
</dbReference>
<reference evidence="2 3" key="1">
    <citation type="submission" date="2019-04" db="EMBL/GenBank/DDBJ databases">
        <title>Pedobacter sp. AR-2-6 sp. nov., isolated from Arctic soil.</title>
        <authorList>
            <person name="Dahal R.H."/>
            <person name="Kim D.-U."/>
        </authorList>
    </citation>
    <scope>NUCLEOTIDE SEQUENCE [LARGE SCALE GENOMIC DNA]</scope>
    <source>
        <strain evidence="2 3">AR-2-6</strain>
    </source>
</reference>
<name>A0A4V5NY14_9SPHI</name>
<organism evidence="2 3">
    <name type="scientific">Pedobacter cryotolerans</name>
    <dbReference type="NCBI Taxonomy" id="2571270"/>
    <lineage>
        <taxon>Bacteria</taxon>
        <taxon>Pseudomonadati</taxon>
        <taxon>Bacteroidota</taxon>
        <taxon>Sphingobacteriia</taxon>
        <taxon>Sphingobacteriales</taxon>
        <taxon>Sphingobacteriaceae</taxon>
        <taxon>Pedobacter</taxon>
    </lineage>
</organism>
<protein>
    <recommendedName>
        <fullName evidence="1">ABC-three component systems C-terminal domain-containing protein</fullName>
    </recommendedName>
</protein>
<evidence type="ECO:0000259" key="1">
    <source>
        <dbReference type="Pfam" id="PF20275"/>
    </source>
</evidence>
<accession>A0A4V5NY14</accession>
<comment type="caution">
    <text evidence="2">The sequence shown here is derived from an EMBL/GenBank/DDBJ whole genome shotgun (WGS) entry which is preliminary data.</text>
</comment>
<dbReference type="Proteomes" id="UP000310477">
    <property type="component" value="Unassembled WGS sequence"/>
</dbReference>
<dbReference type="Pfam" id="PF20275">
    <property type="entry name" value="CTD10"/>
    <property type="match status" value="1"/>
</dbReference>
<evidence type="ECO:0000313" key="2">
    <source>
        <dbReference type="EMBL" id="TKC01727.1"/>
    </source>
</evidence>